<evidence type="ECO:0000256" key="1">
    <source>
        <dbReference type="SAM" id="Coils"/>
    </source>
</evidence>
<dbReference type="EMBL" id="DVMH01000018">
    <property type="protein sequence ID" value="HIU10184.1"/>
    <property type="molecule type" value="Genomic_DNA"/>
</dbReference>
<name>A0A9D1KYB7_9FIRM</name>
<evidence type="ECO:0000313" key="3">
    <source>
        <dbReference type="Proteomes" id="UP000824124"/>
    </source>
</evidence>
<feature type="coiled-coil region" evidence="1">
    <location>
        <begin position="35"/>
        <end position="86"/>
    </location>
</feature>
<sequence length="209" mass="22765">MLKVLRKLFGGVVNEHNYAEFKKELLKRYVSMNDYRALEQEVQSAGERAAELADKAAASDELAAQLAAAKEQAAGLADELAQASVKYKQELQTARVNCAVECALFTARAKNRAAVKALLDLSKLEFDGDMITGLDEQIAALKQDPATAFLFERESFGEAADWVGFIPQAAGDLPEDGPNSGFRLRLQRAQGNLEAIRVKQEAAAKGVYL</sequence>
<reference evidence="2" key="2">
    <citation type="journal article" date="2021" name="PeerJ">
        <title>Extensive microbial diversity within the chicken gut microbiome revealed by metagenomics and culture.</title>
        <authorList>
            <person name="Gilroy R."/>
            <person name="Ravi A."/>
            <person name="Getino M."/>
            <person name="Pursley I."/>
            <person name="Horton D.L."/>
            <person name="Alikhan N.F."/>
            <person name="Baker D."/>
            <person name="Gharbi K."/>
            <person name="Hall N."/>
            <person name="Watson M."/>
            <person name="Adriaenssens E.M."/>
            <person name="Foster-Nyarko E."/>
            <person name="Jarju S."/>
            <person name="Secka A."/>
            <person name="Antonio M."/>
            <person name="Oren A."/>
            <person name="Chaudhuri R.R."/>
            <person name="La Ragione R."/>
            <person name="Hildebrand F."/>
            <person name="Pallen M.J."/>
        </authorList>
    </citation>
    <scope>NUCLEOTIDE SEQUENCE</scope>
    <source>
        <strain evidence="2">2830</strain>
    </source>
</reference>
<dbReference type="AlphaFoldDB" id="A0A9D1KYB7"/>
<gene>
    <name evidence="2" type="ORF">IAB00_02915</name>
</gene>
<dbReference type="Proteomes" id="UP000824124">
    <property type="component" value="Unassembled WGS sequence"/>
</dbReference>
<comment type="caution">
    <text evidence="2">The sequence shown here is derived from an EMBL/GenBank/DDBJ whole genome shotgun (WGS) entry which is preliminary data.</text>
</comment>
<dbReference type="InterPro" id="IPR009636">
    <property type="entry name" value="SCAF"/>
</dbReference>
<evidence type="ECO:0000313" key="2">
    <source>
        <dbReference type="EMBL" id="HIU10184.1"/>
    </source>
</evidence>
<organism evidence="2 3">
    <name type="scientific">Candidatus Avidehalobacter gallistercoris</name>
    <dbReference type="NCBI Taxonomy" id="2840694"/>
    <lineage>
        <taxon>Bacteria</taxon>
        <taxon>Bacillati</taxon>
        <taxon>Bacillota</taxon>
        <taxon>Clostridia</taxon>
        <taxon>Eubacteriales</taxon>
        <taxon>Peptococcaceae</taxon>
        <taxon>Peptococcaceae incertae sedis</taxon>
        <taxon>Candidatus Avidehalobacter</taxon>
    </lineage>
</organism>
<accession>A0A9D1KYB7</accession>
<keyword evidence="1" id="KW-0175">Coiled coil</keyword>
<reference evidence="2" key="1">
    <citation type="submission" date="2020-10" db="EMBL/GenBank/DDBJ databases">
        <authorList>
            <person name="Gilroy R."/>
        </authorList>
    </citation>
    <scope>NUCLEOTIDE SEQUENCE</scope>
    <source>
        <strain evidence="2">2830</strain>
    </source>
</reference>
<dbReference type="Pfam" id="PF06810">
    <property type="entry name" value="Phage_scaffold"/>
    <property type="match status" value="1"/>
</dbReference>
<protein>
    <submittedName>
        <fullName evidence="2">Phage scaffolding protein</fullName>
    </submittedName>
</protein>
<proteinExistence type="predicted"/>